<organism evidence="13 14">
    <name type="scientific">Actinophytocola glycyrrhizae</name>
    <dbReference type="NCBI Taxonomy" id="2044873"/>
    <lineage>
        <taxon>Bacteria</taxon>
        <taxon>Bacillati</taxon>
        <taxon>Actinomycetota</taxon>
        <taxon>Actinomycetes</taxon>
        <taxon>Pseudonocardiales</taxon>
        <taxon>Pseudonocardiaceae</taxon>
    </lineage>
</organism>
<dbReference type="InterPro" id="IPR001915">
    <property type="entry name" value="Peptidase_M48"/>
</dbReference>
<keyword evidence="9" id="KW-0482">Metalloprotease</keyword>
<dbReference type="PANTHER" id="PTHR43221:SF2">
    <property type="entry name" value="PROTEASE HTPX HOMOLOG"/>
    <property type="match status" value="1"/>
</dbReference>
<evidence type="ECO:0000256" key="3">
    <source>
        <dbReference type="ARBA" id="ARBA00022670"/>
    </source>
</evidence>
<evidence type="ECO:0000256" key="4">
    <source>
        <dbReference type="ARBA" id="ARBA00022692"/>
    </source>
</evidence>
<evidence type="ECO:0000256" key="2">
    <source>
        <dbReference type="ARBA" id="ARBA00022475"/>
    </source>
</evidence>
<feature type="transmembrane region" description="Helical" evidence="11">
    <location>
        <begin position="179"/>
        <end position="200"/>
    </location>
</feature>
<evidence type="ECO:0000256" key="6">
    <source>
        <dbReference type="ARBA" id="ARBA00022801"/>
    </source>
</evidence>
<keyword evidence="7" id="KW-0862">Zinc</keyword>
<feature type="domain" description="Peptidase M48" evidence="12">
    <location>
        <begin position="103"/>
        <end position="308"/>
    </location>
</feature>
<evidence type="ECO:0000259" key="12">
    <source>
        <dbReference type="Pfam" id="PF01435"/>
    </source>
</evidence>
<evidence type="ECO:0000256" key="10">
    <source>
        <dbReference type="ARBA" id="ARBA00023136"/>
    </source>
</evidence>
<dbReference type="PANTHER" id="PTHR43221">
    <property type="entry name" value="PROTEASE HTPX"/>
    <property type="match status" value="1"/>
</dbReference>
<dbReference type="RefSeq" id="WP_378061044.1">
    <property type="nucleotide sequence ID" value="NZ_JBHSIS010000022.1"/>
</dbReference>
<dbReference type="Proteomes" id="UP001595859">
    <property type="component" value="Unassembled WGS sequence"/>
</dbReference>
<keyword evidence="14" id="KW-1185">Reference proteome</keyword>
<keyword evidence="4 11" id="KW-0812">Transmembrane</keyword>
<evidence type="ECO:0000256" key="9">
    <source>
        <dbReference type="ARBA" id="ARBA00023049"/>
    </source>
</evidence>
<evidence type="ECO:0000256" key="7">
    <source>
        <dbReference type="ARBA" id="ARBA00022833"/>
    </source>
</evidence>
<feature type="transmembrane region" description="Helical" evidence="11">
    <location>
        <begin position="20"/>
        <end position="43"/>
    </location>
</feature>
<name>A0ABV9SDN6_9PSEU</name>
<dbReference type="InterPro" id="IPR050083">
    <property type="entry name" value="HtpX_protease"/>
</dbReference>
<protein>
    <submittedName>
        <fullName evidence="13">M48 family metallopeptidase</fullName>
    </submittedName>
</protein>
<dbReference type="EMBL" id="JBHSIS010000022">
    <property type="protein sequence ID" value="MFC4858536.1"/>
    <property type="molecule type" value="Genomic_DNA"/>
</dbReference>
<comment type="caution">
    <text evidence="13">The sequence shown here is derived from an EMBL/GenBank/DDBJ whole genome shotgun (WGS) entry which is preliminary data.</text>
</comment>
<keyword evidence="5" id="KW-0479">Metal-binding</keyword>
<keyword evidence="2" id="KW-1003">Cell membrane</keyword>
<dbReference type="Pfam" id="PF01435">
    <property type="entry name" value="Peptidase_M48"/>
    <property type="match status" value="1"/>
</dbReference>
<sequence>MNFFQRQQDVRKSSRRLVVLFVVAVLTLVVVVDLIAFFLLGLSEQPTTAILDIMIGLSLFLIVAIGLTSLFRMLALKRGGGGKVAQSLGGLFVPADTADPRLRRLRNVVEEMAIASGTPVPEVYVLPHEPGINAFAAGFTPADAAVAVTHGALERLNRDELQGVIAHEFSHVVNGDMRLNIRLMGVLFGILGLAVIGRILMSIRGERNPLPLIGLVLLVVGYIGVFFGRLIKAAVSRQREYLADASAVQYTRQTEGLVGALKKIGGLPEGAKLRDKRSEDVSHMLFGEGFANWFATHPPIEQRIRTLDPAFDPAQFAQLTSAWQARPPDGMREDEALGLAPPGEGPLPPPNAAMPVQAAHVVASIGTVSQQAAHQRAGSIIAAIPAPLLDRARHPDTVLPLVLGLLMAQDPHARATQQAIVASRFGPSVADAATQDAQTLASLHPVLRLPIAELAFPVLRRRPRPQQDAVLACIHALAQADGVLTLREYCLSRLLHRELYESVHHTSPWAGRRAPRQAVDQAVATLLAVLAAAGGPGEPEDAYRAGLAQVVPGQPLPFTPVPPVMLENVWPVLDGLGGPEKEHLVTGMVTVIGHDDVATVSEIELLRTVCALIHCPLPPLADARPEQVTP</sequence>
<evidence type="ECO:0000313" key="14">
    <source>
        <dbReference type="Proteomes" id="UP001595859"/>
    </source>
</evidence>
<evidence type="ECO:0000256" key="11">
    <source>
        <dbReference type="SAM" id="Phobius"/>
    </source>
</evidence>
<gene>
    <name evidence="13" type="ORF">ACFPCV_33995</name>
</gene>
<accession>A0ABV9SDN6</accession>
<dbReference type="CDD" id="cd07340">
    <property type="entry name" value="M48B_Htpx_like"/>
    <property type="match status" value="1"/>
</dbReference>
<comment type="cofactor">
    <cofactor evidence="1">
        <name>Zn(2+)</name>
        <dbReference type="ChEBI" id="CHEBI:29105"/>
    </cofactor>
</comment>
<reference evidence="14" key="1">
    <citation type="journal article" date="2019" name="Int. J. Syst. Evol. Microbiol.">
        <title>The Global Catalogue of Microorganisms (GCM) 10K type strain sequencing project: providing services to taxonomists for standard genome sequencing and annotation.</title>
        <authorList>
            <consortium name="The Broad Institute Genomics Platform"/>
            <consortium name="The Broad Institute Genome Sequencing Center for Infectious Disease"/>
            <person name="Wu L."/>
            <person name="Ma J."/>
        </authorList>
    </citation>
    <scope>NUCLEOTIDE SEQUENCE [LARGE SCALE GENOMIC DNA]</scope>
    <source>
        <strain evidence="14">ZS-22-S1</strain>
    </source>
</reference>
<feature type="transmembrane region" description="Helical" evidence="11">
    <location>
        <begin position="212"/>
        <end position="231"/>
    </location>
</feature>
<keyword evidence="10 11" id="KW-0472">Membrane</keyword>
<keyword evidence="6" id="KW-0378">Hydrolase</keyword>
<evidence type="ECO:0000313" key="13">
    <source>
        <dbReference type="EMBL" id="MFC4858536.1"/>
    </source>
</evidence>
<feature type="transmembrane region" description="Helical" evidence="11">
    <location>
        <begin position="49"/>
        <end position="71"/>
    </location>
</feature>
<keyword evidence="8 11" id="KW-1133">Transmembrane helix</keyword>
<proteinExistence type="predicted"/>
<keyword evidence="3" id="KW-0645">Protease</keyword>
<evidence type="ECO:0000256" key="5">
    <source>
        <dbReference type="ARBA" id="ARBA00022723"/>
    </source>
</evidence>
<evidence type="ECO:0000256" key="8">
    <source>
        <dbReference type="ARBA" id="ARBA00022989"/>
    </source>
</evidence>
<evidence type="ECO:0000256" key="1">
    <source>
        <dbReference type="ARBA" id="ARBA00001947"/>
    </source>
</evidence>
<dbReference type="Gene3D" id="3.30.2010.10">
    <property type="entry name" value="Metalloproteases ('zincins'), catalytic domain"/>
    <property type="match status" value="1"/>
</dbReference>